<dbReference type="EMBL" id="JBHFEH010000001">
    <property type="protein sequence ID" value="KAL2059298.1"/>
    <property type="molecule type" value="Genomic_DNA"/>
</dbReference>
<reference evidence="1 2" key="1">
    <citation type="submission" date="2024-09" db="EMBL/GenBank/DDBJ databases">
        <title>Rethinking Asexuality: The Enigmatic Case of Functional Sexual Genes in Lepraria (Stereocaulaceae).</title>
        <authorList>
            <person name="Doellman M."/>
            <person name="Sun Y."/>
            <person name="Barcenas-Pena A."/>
            <person name="Lumbsch H.T."/>
            <person name="Grewe F."/>
        </authorList>
    </citation>
    <scope>NUCLEOTIDE SEQUENCE [LARGE SCALE GENOMIC DNA]</scope>
    <source>
        <strain evidence="1 2">Grewe 0041</strain>
    </source>
</reference>
<comment type="caution">
    <text evidence="1">The sequence shown here is derived from an EMBL/GenBank/DDBJ whole genome shotgun (WGS) entry which is preliminary data.</text>
</comment>
<dbReference type="Proteomes" id="UP001590951">
    <property type="component" value="Unassembled WGS sequence"/>
</dbReference>
<name>A0ABR4BNJ8_9LECA</name>
<evidence type="ECO:0000313" key="1">
    <source>
        <dbReference type="EMBL" id="KAL2059298.1"/>
    </source>
</evidence>
<protein>
    <submittedName>
        <fullName evidence="1">Uncharacterized protein</fullName>
    </submittedName>
</protein>
<evidence type="ECO:0000313" key="2">
    <source>
        <dbReference type="Proteomes" id="UP001590951"/>
    </source>
</evidence>
<gene>
    <name evidence="1" type="ORF">ABVK25_000590</name>
</gene>
<sequence length="191" mass="21613">MAVRELSQRLSFWQVLDVGGAYVRLLTWKALVWQTRVLLSGAIGGGVLNSWDWEFRRVSSGGGWVRRTPRRQRTNEDIKSEAADLPDRVKRVCGRLKECVMFCSVSHWLIQRAMDELETVERHGRPPGGARLGKAARLDRDLPRLHGGSLQARRECLPMTAGIDTLIFGLKSPVESLIWCPCLSLVRLPRI</sequence>
<organism evidence="1 2">
    <name type="scientific">Lepraria finkii</name>
    <dbReference type="NCBI Taxonomy" id="1340010"/>
    <lineage>
        <taxon>Eukaryota</taxon>
        <taxon>Fungi</taxon>
        <taxon>Dikarya</taxon>
        <taxon>Ascomycota</taxon>
        <taxon>Pezizomycotina</taxon>
        <taxon>Lecanoromycetes</taxon>
        <taxon>OSLEUM clade</taxon>
        <taxon>Lecanoromycetidae</taxon>
        <taxon>Lecanorales</taxon>
        <taxon>Lecanorineae</taxon>
        <taxon>Stereocaulaceae</taxon>
        <taxon>Lepraria</taxon>
    </lineage>
</organism>
<keyword evidence="2" id="KW-1185">Reference proteome</keyword>
<proteinExistence type="predicted"/>
<accession>A0ABR4BNJ8</accession>